<keyword evidence="1" id="KW-0472">Membrane</keyword>
<accession>A0ABS1TG49</accession>
<evidence type="ECO:0000256" key="1">
    <source>
        <dbReference type="SAM" id="Phobius"/>
    </source>
</evidence>
<evidence type="ECO:0000313" key="3">
    <source>
        <dbReference type="Proteomes" id="UP000632377"/>
    </source>
</evidence>
<gene>
    <name evidence="2" type="ORF">JK636_16240</name>
</gene>
<feature type="transmembrane region" description="Helical" evidence="1">
    <location>
        <begin position="32"/>
        <end position="51"/>
    </location>
</feature>
<dbReference type="Proteomes" id="UP000632377">
    <property type="component" value="Unassembled WGS sequence"/>
</dbReference>
<keyword evidence="3" id="KW-1185">Reference proteome</keyword>
<dbReference type="RefSeq" id="WP_202750033.1">
    <property type="nucleotide sequence ID" value="NZ_JAESWC010000014.1"/>
</dbReference>
<evidence type="ECO:0000313" key="2">
    <source>
        <dbReference type="EMBL" id="MBL4937279.1"/>
    </source>
</evidence>
<proteinExistence type="predicted"/>
<evidence type="ECO:0008006" key="4">
    <source>
        <dbReference type="Google" id="ProtNLM"/>
    </source>
</evidence>
<keyword evidence="1" id="KW-1133">Transmembrane helix</keyword>
<dbReference type="EMBL" id="JAESWC010000014">
    <property type="protein sequence ID" value="MBL4937279.1"/>
    <property type="molecule type" value="Genomic_DNA"/>
</dbReference>
<name>A0ABS1TG49_9CLOT</name>
<protein>
    <recommendedName>
        <fullName evidence="4">Holin</fullName>
    </recommendedName>
</protein>
<reference evidence="2 3" key="1">
    <citation type="submission" date="2021-01" db="EMBL/GenBank/DDBJ databases">
        <title>Genome public.</title>
        <authorList>
            <person name="Liu C."/>
            <person name="Sun Q."/>
        </authorList>
    </citation>
    <scope>NUCLEOTIDE SEQUENCE [LARGE SCALE GENOMIC DNA]</scope>
    <source>
        <strain evidence="2 3">YIM B02515</strain>
    </source>
</reference>
<sequence>MSNFNSLSPTELAILADAVAIALTEGKSADEINVLGNFVAAVGALLLTIAAQGQSLRDSADTKNNNKTKG</sequence>
<keyword evidence="1" id="KW-0812">Transmembrane</keyword>
<organism evidence="2 3">
    <name type="scientific">Clostridium rhizosphaerae</name>
    <dbReference type="NCBI Taxonomy" id="2803861"/>
    <lineage>
        <taxon>Bacteria</taxon>
        <taxon>Bacillati</taxon>
        <taxon>Bacillota</taxon>
        <taxon>Clostridia</taxon>
        <taxon>Eubacteriales</taxon>
        <taxon>Clostridiaceae</taxon>
        <taxon>Clostridium</taxon>
    </lineage>
</organism>
<comment type="caution">
    <text evidence="2">The sequence shown here is derived from an EMBL/GenBank/DDBJ whole genome shotgun (WGS) entry which is preliminary data.</text>
</comment>